<accession>A0A4Y2UH87</accession>
<dbReference type="InterPro" id="IPR004875">
    <property type="entry name" value="DDE_SF_endonuclease_dom"/>
</dbReference>
<dbReference type="Pfam" id="PF03184">
    <property type="entry name" value="DDE_1"/>
    <property type="match status" value="1"/>
</dbReference>
<dbReference type="AlphaFoldDB" id="A0A4Y2UH87"/>
<comment type="caution">
    <text evidence="2">The sequence shown here is derived from an EMBL/GenBank/DDBJ whole genome shotgun (WGS) entry which is preliminary data.</text>
</comment>
<sequence length="155" mass="18012">MFKDDECRGRKQSKICLTMLLAAREDGTEKLLGGSEKPRCIAKVKSFLFKYKADTKAWMTSEIFGYWLKSLDISMRVKKRKNIALKNVSVKFFPENTTSKLQPIDQGLIRNYKFNYRRQLVRKLVDAIDEGSILPKINALDSVRMMDMEKCDTED</sequence>
<dbReference type="Proteomes" id="UP000499080">
    <property type="component" value="Unassembled WGS sequence"/>
</dbReference>
<dbReference type="OrthoDB" id="6511064at2759"/>
<dbReference type="PANTHER" id="PTHR19303">
    <property type="entry name" value="TRANSPOSON"/>
    <property type="match status" value="1"/>
</dbReference>
<name>A0A4Y2UH87_ARAVE</name>
<evidence type="ECO:0000259" key="1">
    <source>
        <dbReference type="Pfam" id="PF03184"/>
    </source>
</evidence>
<protein>
    <submittedName>
        <fullName evidence="2">Tigger transposable element-derived protein 4</fullName>
    </submittedName>
</protein>
<evidence type="ECO:0000313" key="2">
    <source>
        <dbReference type="EMBL" id="GBO12238.1"/>
    </source>
</evidence>
<proteinExistence type="predicted"/>
<feature type="domain" description="DDE-1" evidence="1">
    <location>
        <begin position="17"/>
        <end position="144"/>
    </location>
</feature>
<evidence type="ECO:0000313" key="3">
    <source>
        <dbReference type="Proteomes" id="UP000499080"/>
    </source>
</evidence>
<dbReference type="PANTHER" id="PTHR19303:SF73">
    <property type="entry name" value="PROTEIN PDC2"/>
    <property type="match status" value="1"/>
</dbReference>
<organism evidence="2 3">
    <name type="scientific">Araneus ventricosus</name>
    <name type="common">Orbweaver spider</name>
    <name type="synonym">Epeira ventricosa</name>
    <dbReference type="NCBI Taxonomy" id="182803"/>
    <lineage>
        <taxon>Eukaryota</taxon>
        <taxon>Metazoa</taxon>
        <taxon>Ecdysozoa</taxon>
        <taxon>Arthropoda</taxon>
        <taxon>Chelicerata</taxon>
        <taxon>Arachnida</taxon>
        <taxon>Araneae</taxon>
        <taxon>Araneomorphae</taxon>
        <taxon>Entelegynae</taxon>
        <taxon>Araneoidea</taxon>
        <taxon>Araneidae</taxon>
        <taxon>Araneus</taxon>
    </lineage>
</organism>
<dbReference type="EMBL" id="BGPR01036850">
    <property type="protein sequence ID" value="GBO12238.1"/>
    <property type="molecule type" value="Genomic_DNA"/>
</dbReference>
<dbReference type="GO" id="GO:0005634">
    <property type="term" value="C:nucleus"/>
    <property type="evidence" value="ECO:0007669"/>
    <property type="project" value="TreeGrafter"/>
</dbReference>
<dbReference type="GO" id="GO:0003677">
    <property type="term" value="F:DNA binding"/>
    <property type="evidence" value="ECO:0007669"/>
    <property type="project" value="TreeGrafter"/>
</dbReference>
<dbReference type="InterPro" id="IPR050863">
    <property type="entry name" value="CenT-Element_Derived"/>
</dbReference>
<gene>
    <name evidence="2" type="primary">Tigd4_224</name>
    <name evidence="2" type="ORF">AVEN_47827_1</name>
</gene>
<keyword evidence="3" id="KW-1185">Reference proteome</keyword>
<reference evidence="2 3" key="1">
    <citation type="journal article" date="2019" name="Sci. Rep.">
        <title>Orb-weaving spider Araneus ventricosus genome elucidates the spidroin gene catalogue.</title>
        <authorList>
            <person name="Kono N."/>
            <person name="Nakamura H."/>
            <person name="Ohtoshi R."/>
            <person name="Moran D.A.P."/>
            <person name="Shinohara A."/>
            <person name="Yoshida Y."/>
            <person name="Fujiwara M."/>
            <person name="Mori M."/>
            <person name="Tomita M."/>
            <person name="Arakawa K."/>
        </authorList>
    </citation>
    <scope>NUCLEOTIDE SEQUENCE [LARGE SCALE GENOMIC DNA]</scope>
</reference>